<dbReference type="GO" id="GO:0008242">
    <property type="term" value="F:omega peptidase activity"/>
    <property type="evidence" value="ECO:0007669"/>
    <property type="project" value="UniProtKB-EC"/>
</dbReference>
<dbReference type="SUPFAM" id="SSF53474">
    <property type="entry name" value="alpha/beta-Hydrolases"/>
    <property type="match status" value="1"/>
</dbReference>
<evidence type="ECO:0000256" key="6">
    <source>
        <dbReference type="ARBA" id="ARBA00022490"/>
    </source>
</evidence>
<evidence type="ECO:0000256" key="9">
    <source>
        <dbReference type="SAM" id="MobiDB-lite"/>
    </source>
</evidence>
<accession>A0A7S4AD13</accession>
<dbReference type="Gene3D" id="3.40.50.1820">
    <property type="entry name" value="alpha/beta hydrolase"/>
    <property type="match status" value="1"/>
</dbReference>
<organism evidence="12">
    <name type="scientific">Pseudo-nitzschia australis</name>
    <dbReference type="NCBI Taxonomy" id="44445"/>
    <lineage>
        <taxon>Eukaryota</taxon>
        <taxon>Sar</taxon>
        <taxon>Stramenopiles</taxon>
        <taxon>Ochrophyta</taxon>
        <taxon>Bacillariophyta</taxon>
        <taxon>Bacillariophyceae</taxon>
        <taxon>Bacillariophycidae</taxon>
        <taxon>Bacillariales</taxon>
        <taxon>Bacillariaceae</taxon>
        <taxon>Pseudo-nitzschia</taxon>
    </lineage>
</organism>
<dbReference type="GO" id="GO:0004252">
    <property type="term" value="F:serine-type endopeptidase activity"/>
    <property type="evidence" value="ECO:0007669"/>
    <property type="project" value="TreeGrafter"/>
</dbReference>
<proteinExistence type="inferred from homology"/>
<feature type="coiled-coil region" evidence="8">
    <location>
        <begin position="367"/>
        <end position="398"/>
    </location>
</feature>
<dbReference type="GO" id="GO:0005737">
    <property type="term" value="C:cytoplasm"/>
    <property type="evidence" value="ECO:0007669"/>
    <property type="project" value="UniProtKB-SubCell"/>
</dbReference>
<name>A0A7S4AD13_9STRA</name>
<dbReference type="Pfam" id="PF00326">
    <property type="entry name" value="Peptidase_S9"/>
    <property type="match status" value="1"/>
</dbReference>
<protein>
    <recommendedName>
        <fullName evidence="5">acylaminoacyl-peptidase</fullName>
        <ecNumber evidence="5">3.4.19.1</ecNumber>
    </recommendedName>
</protein>
<keyword evidence="7" id="KW-0378">Hydrolase</keyword>
<dbReference type="InterPro" id="IPR001375">
    <property type="entry name" value="Peptidase_S9_cat"/>
</dbReference>
<keyword evidence="6" id="KW-0963">Cytoplasm</keyword>
<dbReference type="GO" id="GO:0006508">
    <property type="term" value="P:proteolysis"/>
    <property type="evidence" value="ECO:0007669"/>
    <property type="project" value="InterPro"/>
</dbReference>
<evidence type="ECO:0000256" key="1">
    <source>
        <dbReference type="ARBA" id="ARBA00000721"/>
    </source>
</evidence>
<evidence type="ECO:0000259" key="11">
    <source>
        <dbReference type="Pfam" id="PF19283"/>
    </source>
</evidence>
<evidence type="ECO:0000256" key="4">
    <source>
        <dbReference type="ARBA" id="ARBA00011881"/>
    </source>
</evidence>
<dbReference type="InterPro" id="IPR029058">
    <property type="entry name" value="AB_hydrolase_fold"/>
</dbReference>
<feature type="region of interest" description="Disordered" evidence="9">
    <location>
        <begin position="247"/>
        <end position="274"/>
    </location>
</feature>
<comment type="catalytic activity">
    <reaction evidence="1">
        <text>Cleavage of an N-acetyl or N-formyl amino acid from the N-terminus of a polypeptide.</text>
        <dbReference type="EC" id="3.4.19.1"/>
    </reaction>
</comment>
<evidence type="ECO:0000256" key="3">
    <source>
        <dbReference type="ARBA" id="ARBA00010040"/>
    </source>
</evidence>
<dbReference type="EC" id="3.4.19.1" evidence="5"/>
<evidence type="ECO:0000256" key="2">
    <source>
        <dbReference type="ARBA" id="ARBA00004496"/>
    </source>
</evidence>
<keyword evidence="8" id="KW-0175">Coiled coil</keyword>
<evidence type="ECO:0000313" key="12">
    <source>
        <dbReference type="EMBL" id="CAE0711691.1"/>
    </source>
</evidence>
<feature type="domain" description="Acylamino-acid-releasing enzyme N-terminal" evidence="11">
    <location>
        <begin position="102"/>
        <end position="544"/>
    </location>
</feature>
<dbReference type="PANTHER" id="PTHR42776:SF4">
    <property type="entry name" value="ACYLAMINO-ACID-RELEASING ENZYME"/>
    <property type="match status" value="1"/>
</dbReference>
<evidence type="ECO:0000256" key="5">
    <source>
        <dbReference type="ARBA" id="ARBA00012917"/>
    </source>
</evidence>
<comment type="similarity">
    <text evidence="3">Belongs to the peptidase S9C family.</text>
</comment>
<dbReference type="SUPFAM" id="SSF82171">
    <property type="entry name" value="DPP6 N-terminal domain-like"/>
    <property type="match status" value="1"/>
</dbReference>
<evidence type="ECO:0000259" key="10">
    <source>
        <dbReference type="Pfam" id="PF00326"/>
    </source>
</evidence>
<reference evidence="12" key="1">
    <citation type="submission" date="2021-01" db="EMBL/GenBank/DDBJ databases">
        <authorList>
            <person name="Corre E."/>
            <person name="Pelletier E."/>
            <person name="Niang G."/>
            <person name="Scheremetjew M."/>
            <person name="Finn R."/>
            <person name="Kale V."/>
            <person name="Holt S."/>
            <person name="Cochrane G."/>
            <person name="Meng A."/>
            <person name="Brown T."/>
            <person name="Cohen L."/>
        </authorList>
    </citation>
    <scope>NUCLEOTIDE SEQUENCE</scope>
    <source>
        <strain evidence="12">10249 10 AB</strain>
    </source>
</reference>
<gene>
    <name evidence="12" type="ORF">PAUS00366_LOCUS4443</name>
</gene>
<evidence type="ECO:0000256" key="7">
    <source>
        <dbReference type="ARBA" id="ARBA00022801"/>
    </source>
</evidence>
<dbReference type="AlphaFoldDB" id="A0A7S4AD13"/>
<dbReference type="InterPro" id="IPR045550">
    <property type="entry name" value="AARE_N"/>
</dbReference>
<comment type="subcellular location">
    <subcellularLocation>
        <location evidence="2">Cytoplasm</location>
    </subcellularLocation>
</comment>
<evidence type="ECO:0000256" key="8">
    <source>
        <dbReference type="SAM" id="Coils"/>
    </source>
</evidence>
<sequence length="863" mass="94950">MTAEIFTRRSNYYPVSLILHCYTLFLIHKSWQFGISAFVIVGAIDSSSSALPVATSIYKRSAIAKMSTASETPMPIDLDEDTKEFHQYAAAAVDLSSAHVSSRSVLSVVRSARNWELNTRQNYLYRMNIAPLLTESSSGETMDDDMMLPPIPLDPSVQIYLPSPSGKKVVIIKKEQKDGKENDELTVEVWEGSSLTCRIRVGGKTTHGKMINDPSGFGMPSWSPDEKNLLYSAERLPATTFPFWSKTKNGIGDKEKDSHAENQHRGGQSVLGQGQTESWGECYSKQEAILDLYILNLSTGRLGRVRNVPTSFDEDKSLESLTATEISSSITLGQGVWHPKSSKIAFTGWSAGQPKRLGMVYCKNRASKIYESEVGSLLEELAELSENEKDEVEEDKDENYTCISNDLFFSRSPRYVGENLVFLGSGRAFVSHDACMALYRWDKEKESNQNVVPTVETPSSNGAKVSGLGFPGLFLGQLPVNCGIDSNFLVTTSLWGSFQRVIRVNIKNGDVHLIEVPQMNELGSQSLCTVSANGDLVISEASCDRPASLWIVKKRELVQDSIKESGRIVANAQRVATFSPIAASTFSPVQPTTNLPYDMQVVSIDSDSIDGAASYPIQALLLLPKNRNQKVPMVVVPHGGPHGCSASAFAPGIAHLASKYAVLLPNYRGSTGFGQSPLNSLLTRIGRVDVEDVMLCTRHAIDNFSVVDGERVGICGGSHGGFLTAHCTSQYPEFFKAAAMRNPVTNIASMITSSDIPDWCLGEVMGEYDQSLFRGPTSNQITKMYEKSPVSLVHQVKTPTLVALGLVDLRVPPSQGLEWFHSLRSLGVPTKLLKYPQDCHSLNLVTTEADHWMHIRHWFDKYL</sequence>
<dbReference type="PANTHER" id="PTHR42776">
    <property type="entry name" value="SERINE PEPTIDASE S9 FAMILY MEMBER"/>
    <property type="match status" value="1"/>
</dbReference>
<feature type="domain" description="Peptidase S9 prolyl oligopeptidase catalytic" evidence="10">
    <location>
        <begin position="659"/>
        <end position="863"/>
    </location>
</feature>
<feature type="compositionally biased region" description="Basic and acidic residues" evidence="9">
    <location>
        <begin position="251"/>
        <end position="264"/>
    </location>
</feature>
<dbReference type="Pfam" id="PF19283">
    <property type="entry name" value="APEH_N"/>
    <property type="match status" value="1"/>
</dbReference>
<comment type="subunit">
    <text evidence="4">Homotetramer.</text>
</comment>
<dbReference type="EMBL" id="HBIX01005583">
    <property type="protein sequence ID" value="CAE0711691.1"/>
    <property type="molecule type" value="Transcribed_RNA"/>
</dbReference>